<name>A0AC34R1E8_9BILA</name>
<organism evidence="1 2">
    <name type="scientific">Panagrolaimus sp. JU765</name>
    <dbReference type="NCBI Taxonomy" id="591449"/>
    <lineage>
        <taxon>Eukaryota</taxon>
        <taxon>Metazoa</taxon>
        <taxon>Ecdysozoa</taxon>
        <taxon>Nematoda</taxon>
        <taxon>Chromadorea</taxon>
        <taxon>Rhabditida</taxon>
        <taxon>Tylenchina</taxon>
        <taxon>Panagrolaimomorpha</taxon>
        <taxon>Panagrolaimoidea</taxon>
        <taxon>Panagrolaimidae</taxon>
        <taxon>Panagrolaimus</taxon>
    </lineage>
</organism>
<dbReference type="Proteomes" id="UP000887576">
    <property type="component" value="Unplaced"/>
</dbReference>
<evidence type="ECO:0000313" key="1">
    <source>
        <dbReference type="Proteomes" id="UP000887576"/>
    </source>
</evidence>
<protein>
    <submittedName>
        <fullName evidence="2">CHCH domain-containing protein</fullName>
    </submittedName>
</protein>
<accession>A0AC34R1E8</accession>
<reference evidence="2" key="1">
    <citation type="submission" date="2022-11" db="UniProtKB">
        <authorList>
            <consortium name="WormBaseParasite"/>
        </authorList>
    </citation>
    <scope>IDENTIFICATION</scope>
</reference>
<sequence>MFLSHPLFKSLKTNRPLGPRKFYFSEIAPLCSKNKIEVRRQRVPGSSCTQELQALFGCLKKWEFDDLPCEKFHGDYMRCVEASEKVAEEFKQIAKKGILGEGTSSLSTAQFNKIMELFPQPDLGVSQRKMKRLPTQSYADDIFHRRTKNKPN</sequence>
<dbReference type="WBParaSite" id="JU765_v2.g250.t1">
    <property type="protein sequence ID" value="JU765_v2.g250.t1"/>
    <property type="gene ID" value="JU765_v2.g250"/>
</dbReference>
<evidence type="ECO:0000313" key="2">
    <source>
        <dbReference type="WBParaSite" id="JU765_v2.g250.t1"/>
    </source>
</evidence>
<proteinExistence type="predicted"/>